<dbReference type="EMBL" id="JANVFT010000041">
    <property type="protein sequence ID" value="KAJ4491657.1"/>
    <property type="molecule type" value="Genomic_DNA"/>
</dbReference>
<feature type="chain" id="PRO_5045436521" evidence="1">
    <location>
        <begin position="25"/>
        <end position="172"/>
    </location>
</feature>
<name>A0ABQ8VEF2_9AGAR</name>
<sequence length="172" mass="19968">MFTVYPLCLLRLFLLLPFFLRTIAAPLPEVTDMTARGYGIMKDCKDPNIFLVLTLASGPYNKSIALVCFGAKDTVMIAIPMAEIRFEQFAQDKVLSDLMSVVEGTSEWDYIVKAMDYLRTKESEGQLEFYSFAKTKWEKMLTECRSKYGIWKEKEDAFFQAHFCEWRTRGPY</sequence>
<comment type="caution">
    <text evidence="2">The sequence shown here is derived from an EMBL/GenBank/DDBJ whole genome shotgun (WGS) entry which is preliminary data.</text>
</comment>
<proteinExistence type="predicted"/>
<feature type="signal peptide" evidence="1">
    <location>
        <begin position="1"/>
        <end position="24"/>
    </location>
</feature>
<keyword evidence="3" id="KW-1185">Reference proteome</keyword>
<protein>
    <submittedName>
        <fullName evidence="2">Uncharacterized protein</fullName>
    </submittedName>
</protein>
<gene>
    <name evidence="2" type="ORF">C8R41DRAFT_867521</name>
</gene>
<evidence type="ECO:0000313" key="3">
    <source>
        <dbReference type="Proteomes" id="UP001150217"/>
    </source>
</evidence>
<keyword evidence="1" id="KW-0732">Signal</keyword>
<accession>A0ABQ8VEF2</accession>
<dbReference type="Proteomes" id="UP001150217">
    <property type="component" value="Unassembled WGS sequence"/>
</dbReference>
<evidence type="ECO:0000313" key="2">
    <source>
        <dbReference type="EMBL" id="KAJ4491657.1"/>
    </source>
</evidence>
<evidence type="ECO:0000256" key="1">
    <source>
        <dbReference type="SAM" id="SignalP"/>
    </source>
</evidence>
<reference evidence="2" key="1">
    <citation type="submission" date="2022-08" db="EMBL/GenBank/DDBJ databases">
        <title>A Global Phylogenomic Analysis of the Shiitake Genus Lentinula.</title>
        <authorList>
            <consortium name="DOE Joint Genome Institute"/>
            <person name="Sierra-Patev S."/>
            <person name="Min B."/>
            <person name="Naranjo-Ortiz M."/>
            <person name="Looney B."/>
            <person name="Konkel Z."/>
            <person name="Slot J.C."/>
            <person name="Sakamoto Y."/>
            <person name="Steenwyk J.L."/>
            <person name="Rokas A."/>
            <person name="Carro J."/>
            <person name="Camarero S."/>
            <person name="Ferreira P."/>
            <person name="Molpeceres G."/>
            <person name="Ruiz-Duenas F.J."/>
            <person name="Serrano A."/>
            <person name="Henrissat B."/>
            <person name="Drula E."/>
            <person name="Hughes K.W."/>
            <person name="Mata J.L."/>
            <person name="Ishikawa N.K."/>
            <person name="Vargas-Isla R."/>
            <person name="Ushijima S."/>
            <person name="Smith C.A."/>
            <person name="Ahrendt S."/>
            <person name="Andreopoulos W."/>
            <person name="He G."/>
            <person name="Labutti K."/>
            <person name="Lipzen A."/>
            <person name="Ng V."/>
            <person name="Riley R."/>
            <person name="Sandor L."/>
            <person name="Barry K."/>
            <person name="Martinez A.T."/>
            <person name="Xiao Y."/>
            <person name="Gibbons J.G."/>
            <person name="Terashima K."/>
            <person name="Grigoriev I.V."/>
            <person name="Hibbett D.S."/>
        </authorList>
    </citation>
    <scope>NUCLEOTIDE SEQUENCE</scope>
    <source>
        <strain evidence="2">RHP3577 ss4</strain>
    </source>
</reference>
<organism evidence="2 3">
    <name type="scientific">Lentinula lateritia</name>
    <dbReference type="NCBI Taxonomy" id="40482"/>
    <lineage>
        <taxon>Eukaryota</taxon>
        <taxon>Fungi</taxon>
        <taxon>Dikarya</taxon>
        <taxon>Basidiomycota</taxon>
        <taxon>Agaricomycotina</taxon>
        <taxon>Agaricomycetes</taxon>
        <taxon>Agaricomycetidae</taxon>
        <taxon>Agaricales</taxon>
        <taxon>Marasmiineae</taxon>
        <taxon>Omphalotaceae</taxon>
        <taxon>Lentinula</taxon>
    </lineage>
</organism>